<dbReference type="GO" id="GO:0004132">
    <property type="term" value="F:dCMP deaminase activity"/>
    <property type="evidence" value="ECO:0007669"/>
    <property type="project" value="UniProtKB-EC"/>
</dbReference>
<protein>
    <submittedName>
        <fullName evidence="1">dCMP deaminase (ComEB)</fullName>
        <ecNumber evidence="1">3.5.4.12</ecNumber>
    </submittedName>
</protein>
<proteinExistence type="predicted"/>
<dbReference type="EC" id="3.5.4.12" evidence="1"/>
<accession>A0A075HZM4</accession>
<keyword evidence="1" id="KW-0378">Hydrolase</keyword>
<sequence length="49" mass="5659">MAITIGIKKIICLNTYPETDFDLIKESGISIEMLDKNRIQYWAKSLLNL</sequence>
<organism evidence="1">
    <name type="scientific">uncultured marine thaumarchaeote KM3_97_B07</name>
    <dbReference type="NCBI Taxonomy" id="1456350"/>
    <lineage>
        <taxon>Archaea</taxon>
        <taxon>Nitrososphaerota</taxon>
        <taxon>environmental samples</taxon>
    </lineage>
</organism>
<dbReference type="AlphaFoldDB" id="A0A075HZM4"/>
<reference evidence="1" key="1">
    <citation type="journal article" date="2014" name="Genome Biol. Evol.">
        <title>Pangenome evidence for extensive interdomain horizontal transfer affecting lineage core and shell genes in uncultured planktonic thaumarchaeota and euryarchaeota.</title>
        <authorList>
            <person name="Deschamps P."/>
            <person name="Zivanovic Y."/>
            <person name="Moreira D."/>
            <person name="Rodriguez-Valera F."/>
            <person name="Lopez-Garcia P."/>
        </authorList>
    </citation>
    <scope>NUCLEOTIDE SEQUENCE</scope>
</reference>
<gene>
    <name evidence="1" type="primary">comEB</name>
</gene>
<name>A0A075HZM4_9ARCH</name>
<dbReference type="EMBL" id="KF901180">
    <property type="protein sequence ID" value="AIF20985.1"/>
    <property type="molecule type" value="Genomic_DNA"/>
</dbReference>
<evidence type="ECO:0000313" key="1">
    <source>
        <dbReference type="EMBL" id="AIF20985.1"/>
    </source>
</evidence>